<keyword evidence="1" id="KW-0732">Signal</keyword>
<evidence type="ECO:0008006" key="4">
    <source>
        <dbReference type="Google" id="ProtNLM"/>
    </source>
</evidence>
<feature type="signal peptide" evidence="1">
    <location>
        <begin position="1"/>
        <end position="22"/>
    </location>
</feature>
<comment type="caution">
    <text evidence="2">The sequence shown here is derived from an EMBL/GenBank/DDBJ whole genome shotgun (WGS) entry which is preliminary data.</text>
</comment>
<dbReference type="AlphaFoldDB" id="A0A0N0FP98"/>
<organism evidence="2 3">
    <name type="scientific">Pseudomonas syringae pv. maculicola</name>
    <dbReference type="NCBI Taxonomy" id="59511"/>
    <lineage>
        <taxon>Bacteria</taxon>
        <taxon>Pseudomonadati</taxon>
        <taxon>Pseudomonadota</taxon>
        <taxon>Gammaproteobacteria</taxon>
        <taxon>Pseudomonadales</taxon>
        <taxon>Pseudomonadaceae</taxon>
        <taxon>Pseudomonas</taxon>
    </lineage>
</organism>
<evidence type="ECO:0000313" key="2">
    <source>
        <dbReference type="EMBL" id="RMV39299.1"/>
    </source>
</evidence>
<evidence type="ECO:0000313" key="3">
    <source>
        <dbReference type="Proteomes" id="UP000271631"/>
    </source>
</evidence>
<dbReference type="RefSeq" id="WP_005768700.1">
    <property type="nucleotide sequence ID" value="NZ_CP067024.1"/>
</dbReference>
<evidence type="ECO:0000256" key="1">
    <source>
        <dbReference type="SAM" id="SignalP"/>
    </source>
</evidence>
<protein>
    <recommendedName>
        <fullName evidence="4">Secreted protein</fullName>
    </recommendedName>
</protein>
<name>A0A0N0FP98_PSEYM</name>
<accession>A0A0N0FP98</accession>
<dbReference type="Proteomes" id="UP000271631">
    <property type="component" value="Unassembled WGS sequence"/>
</dbReference>
<proteinExistence type="predicted"/>
<gene>
    <name evidence="2" type="ORF">ALP13_100961</name>
</gene>
<feature type="chain" id="PRO_5014234324" description="Secreted protein" evidence="1">
    <location>
        <begin position="23"/>
        <end position="56"/>
    </location>
</feature>
<dbReference type="EMBL" id="RBUQ01000106">
    <property type="protein sequence ID" value="RMV39299.1"/>
    <property type="molecule type" value="Genomic_DNA"/>
</dbReference>
<sequence>MKVKTRKCMLVIGTLAVMAVYATGAYRNEMARQAPQVASCTFGHCVPTDATFSILR</sequence>
<dbReference type="GeneID" id="44156717"/>
<reference evidence="2 3" key="1">
    <citation type="submission" date="2018-08" db="EMBL/GenBank/DDBJ databases">
        <title>Recombination of ecologically and evolutionarily significant loci maintains genetic cohesion in the Pseudomonas syringae species complex.</title>
        <authorList>
            <person name="Dillon M."/>
            <person name="Thakur S."/>
            <person name="Almeida R.N.D."/>
            <person name="Weir B.S."/>
            <person name="Guttman D.S."/>
        </authorList>
    </citation>
    <scope>NUCLEOTIDE SEQUENCE [LARGE SCALE GENOMIC DNA]</scope>
    <source>
        <strain evidence="2 3">ICMP 11281</strain>
    </source>
</reference>